<evidence type="ECO:0000256" key="5">
    <source>
        <dbReference type="SAM" id="MobiDB-lite"/>
    </source>
</evidence>
<dbReference type="InterPro" id="IPR015421">
    <property type="entry name" value="PyrdxlP-dep_Trfase_major"/>
</dbReference>
<feature type="compositionally biased region" description="Basic and acidic residues" evidence="5">
    <location>
        <begin position="60"/>
        <end position="77"/>
    </location>
</feature>
<dbReference type="EMBL" id="KN122369">
    <property type="protein sequence ID" value="KFO30856.1"/>
    <property type="molecule type" value="Genomic_DNA"/>
</dbReference>
<protein>
    <submittedName>
        <fullName evidence="6">Kynurenine/alpha-aminoadipate aminotransferase, mitochondrial</fullName>
    </submittedName>
</protein>
<dbReference type="GO" id="GO:0016212">
    <property type="term" value="F:kynurenine-oxoglutarate transaminase activity"/>
    <property type="evidence" value="ECO:0007669"/>
    <property type="project" value="TreeGrafter"/>
</dbReference>
<evidence type="ECO:0000256" key="2">
    <source>
        <dbReference type="ARBA" id="ARBA00022576"/>
    </source>
</evidence>
<evidence type="ECO:0000256" key="4">
    <source>
        <dbReference type="ARBA" id="ARBA00022898"/>
    </source>
</evidence>
<evidence type="ECO:0000256" key="1">
    <source>
        <dbReference type="ARBA" id="ARBA00001933"/>
    </source>
</evidence>
<dbReference type="Gene3D" id="3.40.640.10">
    <property type="entry name" value="Type I PLP-dependent aspartate aminotransferase-like (Major domain)"/>
    <property type="match status" value="1"/>
</dbReference>
<evidence type="ECO:0000256" key="3">
    <source>
        <dbReference type="ARBA" id="ARBA00022679"/>
    </source>
</evidence>
<evidence type="ECO:0000313" key="6">
    <source>
        <dbReference type="EMBL" id="KFO30856.1"/>
    </source>
</evidence>
<accession>A0A091E6W2</accession>
<dbReference type="SUPFAM" id="SSF53383">
    <property type="entry name" value="PLP-dependent transferases"/>
    <property type="match status" value="1"/>
</dbReference>
<proteinExistence type="predicted"/>
<dbReference type="InterPro" id="IPR050859">
    <property type="entry name" value="Class-I_PLP-dep_aminotransf"/>
</dbReference>
<dbReference type="InterPro" id="IPR015424">
    <property type="entry name" value="PyrdxlP-dep_Trfase"/>
</dbReference>
<dbReference type="Proteomes" id="UP000028990">
    <property type="component" value="Unassembled WGS sequence"/>
</dbReference>
<name>A0A091E6W2_FUKDA</name>
<reference evidence="6 7" key="1">
    <citation type="submission" date="2013-11" db="EMBL/GenBank/DDBJ databases">
        <title>The Damaraland mole rat (Fukomys damarensis) genome and evolution of African mole rats.</title>
        <authorList>
            <person name="Gladyshev V.N."/>
            <person name="Fang X."/>
        </authorList>
    </citation>
    <scope>NUCLEOTIDE SEQUENCE [LARGE SCALE GENOMIC DNA]</scope>
    <source>
        <tissue evidence="6">Liver</tissue>
    </source>
</reference>
<dbReference type="PANTHER" id="PTHR42790">
    <property type="entry name" value="AMINOTRANSFERASE"/>
    <property type="match status" value="1"/>
</dbReference>
<dbReference type="PANTHER" id="PTHR42790:SF19">
    <property type="entry name" value="KYNURENINE_ALPHA-AMINOADIPATE AMINOTRANSFERASE, MITOCHONDRIAL"/>
    <property type="match status" value="1"/>
</dbReference>
<keyword evidence="2 6" id="KW-0032">Aminotransferase</keyword>
<keyword evidence="4" id="KW-0663">Pyridoxal phosphate</keyword>
<gene>
    <name evidence="6" type="ORF">H920_07744</name>
</gene>
<feature type="compositionally biased region" description="Polar residues" evidence="5">
    <location>
        <begin position="238"/>
        <end position="249"/>
    </location>
</feature>
<keyword evidence="7" id="KW-1185">Reference proteome</keyword>
<feature type="region of interest" description="Disordered" evidence="5">
    <location>
        <begin position="219"/>
        <end position="250"/>
    </location>
</feature>
<keyword evidence="3 6" id="KW-0808">Transferase</keyword>
<dbReference type="AlphaFoldDB" id="A0A091E6W2"/>
<comment type="cofactor">
    <cofactor evidence="1">
        <name>pyridoxal 5'-phosphate</name>
        <dbReference type="ChEBI" id="CHEBI:597326"/>
    </cofactor>
</comment>
<feature type="region of interest" description="Disordered" evidence="5">
    <location>
        <begin position="53"/>
        <end position="101"/>
    </location>
</feature>
<sequence>MNYARFINATSAARKRSPIRTLGEIRSQRLSCPGGALVTAGWRPFIQLGQPTVGQAGAEPRQEEPLFSEKDGCKERQPQSGSSSMEQEDQRGSARLPGDGSWEGGCGARLFPARQWGGTVCRSVRGGERAPTWEGEAEPGSSQANDFVHMPTKSFISLAPGCPNPNTFPFKSAVITLEGGNTIQFGEETMKTALQYSASYGDEFGIIPDALKEILSKWKPEDSKDPNKNTPKFLYTVPNGNNPTGNSLTGDRKTEIYKVESGFCNGPKTIDRENCFTHTSIINAPLQFLTVPSPHFFLTREATVLLPDTFAKQKVFEKHWPLFVLLSITQKLFYALGISFNPKDASKCIRSKTRVSPSKRHEATLHTKHKLKGLVLLRRRYLGSSERVKTALGGRLSLGHGRAFHSKEEQKMLKPGEQ</sequence>
<dbReference type="GO" id="GO:1901605">
    <property type="term" value="P:alpha-amino acid metabolic process"/>
    <property type="evidence" value="ECO:0007669"/>
    <property type="project" value="TreeGrafter"/>
</dbReference>
<organism evidence="6 7">
    <name type="scientific">Fukomys damarensis</name>
    <name type="common">Damaraland mole rat</name>
    <name type="synonym">Cryptomys damarensis</name>
    <dbReference type="NCBI Taxonomy" id="885580"/>
    <lineage>
        <taxon>Eukaryota</taxon>
        <taxon>Metazoa</taxon>
        <taxon>Chordata</taxon>
        <taxon>Craniata</taxon>
        <taxon>Vertebrata</taxon>
        <taxon>Euteleostomi</taxon>
        <taxon>Mammalia</taxon>
        <taxon>Eutheria</taxon>
        <taxon>Euarchontoglires</taxon>
        <taxon>Glires</taxon>
        <taxon>Rodentia</taxon>
        <taxon>Hystricomorpha</taxon>
        <taxon>Bathyergidae</taxon>
        <taxon>Fukomys</taxon>
    </lineage>
</organism>
<evidence type="ECO:0000313" key="7">
    <source>
        <dbReference type="Proteomes" id="UP000028990"/>
    </source>
</evidence>
<dbReference type="eggNOG" id="KOG0634">
    <property type="taxonomic scope" value="Eukaryota"/>
</dbReference>